<reference evidence="1" key="1">
    <citation type="submission" date="2022-05" db="EMBL/GenBank/DDBJ databases">
        <title>The Musa troglodytarum L. genome provides insights into the mechanism of non-climacteric behaviour and enrichment of carotenoids.</title>
        <authorList>
            <person name="Wang J."/>
        </authorList>
    </citation>
    <scope>NUCLEOTIDE SEQUENCE</scope>
    <source>
        <tissue evidence="1">Leaf</tissue>
    </source>
</reference>
<sequence>MGGRVCGRRVRGLAPPVLVPSKVRKVLRGRQRGGPATAEGRSMVSRHAPHPDVLLQSGGHHAAARGGHGVEHGGHGLPRWLLGPVPLRGAVLTKRHKIIAHVPCDCFLSWMLYSTYVSSNKQSLFLRHRRFLFFASVSKTSDADDMSHPEVFIRRSKAAK</sequence>
<dbReference type="EMBL" id="CP097507">
    <property type="protein sequence ID" value="URE01467.1"/>
    <property type="molecule type" value="Genomic_DNA"/>
</dbReference>
<dbReference type="AlphaFoldDB" id="A0A9E7FW31"/>
<evidence type="ECO:0000313" key="2">
    <source>
        <dbReference type="Proteomes" id="UP001055439"/>
    </source>
</evidence>
<name>A0A9E7FW31_9LILI</name>
<protein>
    <submittedName>
        <fullName evidence="1">Uncharacterized protein</fullName>
    </submittedName>
</protein>
<gene>
    <name evidence="1" type="ORF">MUK42_20539</name>
</gene>
<evidence type="ECO:0000313" key="1">
    <source>
        <dbReference type="EMBL" id="URE01467.1"/>
    </source>
</evidence>
<keyword evidence="2" id="KW-1185">Reference proteome</keyword>
<proteinExistence type="predicted"/>
<dbReference type="OrthoDB" id="737602at2759"/>
<dbReference type="Proteomes" id="UP001055439">
    <property type="component" value="Chromosome 5"/>
</dbReference>
<organism evidence="1 2">
    <name type="scientific">Musa troglodytarum</name>
    <name type="common">fe'i banana</name>
    <dbReference type="NCBI Taxonomy" id="320322"/>
    <lineage>
        <taxon>Eukaryota</taxon>
        <taxon>Viridiplantae</taxon>
        <taxon>Streptophyta</taxon>
        <taxon>Embryophyta</taxon>
        <taxon>Tracheophyta</taxon>
        <taxon>Spermatophyta</taxon>
        <taxon>Magnoliopsida</taxon>
        <taxon>Liliopsida</taxon>
        <taxon>Zingiberales</taxon>
        <taxon>Musaceae</taxon>
        <taxon>Musa</taxon>
    </lineage>
</organism>
<accession>A0A9E7FW31</accession>